<evidence type="ECO:0000259" key="2">
    <source>
        <dbReference type="Pfam" id="PF00912"/>
    </source>
</evidence>
<reference evidence="4" key="1">
    <citation type="submission" date="2016-10" db="EMBL/GenBank/DDBJ databases">
        <authorList>
            <person name="Varghese N."/>
            <person name="Submissions S."/>
        </authorList>
    </citation>
    <scope>NUCLEOTIDE SEQUENCE [LARGE SCALE GENOMIC DNA]</scope>
    <source>
        <strain evidence="4">DSM 44268</strain>
    </source>
</reference>
<dbReference type="Proteomes" id="UP000199406">
    <property type="component" value="Unassembled WGS sequence"/>
</dbReference>
<dbReference type="SUPFAM" id="SSF53955">
    <property type="entry name" value="Lysozyme-like"/>
    <property type="match status" value="1"/>
</dbReference>
<dbReference type="GO" id="GO:0030288">
    <property type="term" value="C:outer membrane-bounded periplasmic space"/>
    <property type="evidence" value="ECO:0007669"/>
    <property type="project" value="TreeGrafter"/>
</dbReference>
<dbReference type="InterPro" id="IPR036950">
    <property type="entry name" value="PBP_transglycosylase"/>
</dbReference>
<dbReference type="GO" id="GO:0009252">
    <property type="term" value="P:peptidoglycan biosynthetic process"/>
    <property type="evidence" value="ECO:0007669"/>
    <property type="project" value="TreeGrafter"/>
</dbReference>
<dbReference type="InterPro" id="IPR023346">
    <property type="entry name" value="Lysozyme-like_dom_sf"/>
</dbReference>
<protein>
    <submittedName>
        <fullName evidence="3">Penicillin-binding protein 1A</fullName>
    </submittedName>
</protein>
<dbReference type="EMBL" id="FNBT01000003">
    <property type="protein sequence ID" value="SDF41409.1"/>
    <property type="molecule type" value="Genomic_DNA"/>
</dbReference>
<evidence type="ECO:0000256" key="1">
    <source>
        <dbReference type="ARBA" id="ARBA00022679"/>
    </source>
</evidence>
<evidence type="ECO:0000313" key="3">
    <source>
        <dbReference type="EMBL" id="SDF41409.1"/>
    </source>
</evidence>
<dbReference type="AlphaFoldDB" id="A0A1G7KXC7"/>
<dbReference type="PANTHER" id="PTHR32282">
    <property type="entry name" value="BINDING PROTEIN TRANSPEPTIDASE, PUTATIVE-RELATED"/>
    <property type="match status" value="1"/>
</dbReference>
<dbReference type="GO" id="GO:0008955">
    <property type="term" value="F:peptidoglycan glycosyltransferase activity"/>
    <property type="evidence" value="ECO:0007669"/>
    <property type="project" value="TreeGrafter"/>
</dbReference>
<dbReference type="RefSeq" id="WP_176946332.1">
    <property type="nucleotide sequence ID" value="NZ_FNBT01000003.1"/>
</dbReference>
<keyword evidence="4" id="KW-1185">Reference proteome</keyword>
<dbReference type="InterPro" id="IPR050396">
    <property type="entry name" value="Glycosyltr_51/Transpeptidase"/>
</dbReference>
<evidence type="ECO:0000313" key="4">
    <source>
        <dbReference type="Proteomes" id="UP000199406"/>
    </source>
</evidence>
<gene>
    <name evidence="3" type="ORF">SAMN05660662_2112</name>
</gene>
<keyword evidence="1" id="KW-0808">Transferase</keyword>
<sequence length="247" mass="26142">MPNLTQQRSAPSTRPAALLRRVRRALVALAVVALLALGAAWAATPGVDDARARVDARLAAYAGTALAGEIPPRIAAALLATEDSHFADHIGIDWRGALRAPLGLVSGSDRGGSTVHQQLARVVYEDGATDPLAKARAVVLAVKLDRAWSNEELLRMYLDAAYFGHGFYGVDAAARGYFDAAPGELDWAQATVLVGLVQAPSAYDPLAHPDLARARQAHVLDRLVDVGTLEREDADRIASASWGLVEG</sequence>
<feature type="domain" description="Glycosyl transferase family 51" evidence="2">
    <location>
        <begin position="68"/>
        <end position="223"/>
    </location>
</feature>
<dbReference type="STRING" id="1550231.SAMN05660662_2112"/>
<accession>A0A1G7KXC7</accession>
<dbReference type="Gene3D" id="1.10.3810.10">
    <property type="entry name" value="Biosynthetic peptidoglycan transglycosylase-like"/>
    <property type="match status" value="1"/>
</dbReference>
<dbReference type="PANTHER" id="PTHR32282:SF33">
    <property type="entry name" value="PEPTIDOGLYCAN GLYCOSYLTRANSFERASE"/>
    <property type="match status" value="1"/>
</dbReference>
<proteinExistence type="predicted"/>
<organism evidence="3 4">
    <name type="scientific">Blastococcus aurantiacus</name>
    <dbReference type="NCBI Taxonomy" id="1550231"/>
    <lineage>
        <taxon>Bacteria</taxon>
        <taxon>Bacillati</taxon>
        <taxon>Actinomycetota</taxon>
        <taxon>Actinomycetes</taxon>
        <taxon>Geodermatophilales</taxon>
        <taxon>Geodermatophilaceae</taxon>
        <taxon>Blastococcus</taxon>
    </lineage>
</organism>
<name>A0A1G7KXC7_9ACTN</name>
<dbReference type="Pfam" id="PF00912">
    <property type="entry name" value="Transgly"/>
    <property type="match status" value="1"/>
</dbReference>
<dbReference type="InterPro" id="IPR001264">
    <property type="entry name" value="Glyco_trans_51"/>
</dbReference>